<sequence length="157" mass="17712">MRPLALHSLLPTALGQEHDTENTVMTPSLSFFSRCGRLVYHLGLPLSILGFPFVEQAIKIAYCEEKCGNCSLTTLEDEDFCKNISLPTVNKTTEAPEPHHHHHHHHHHKHGHQHIPMAQLSEDQQPAAPNAPERVPFPGLHHHLKLKSPQRQGHPVH</sequence>
<keyword evidence="5" id="KW-0325">Glycoprotein</keyword>
<dbReference type="Proteomes" id="UP000527355">
    <property type="component" value="Unassembled WGS sequence"/>
</dbReference>
<dbReference type="VEuPathDB" id="HostDB:LOC118655985"/>
<dbReference type="InterPro" id="IPR037941">
    <property type="entry name" value="SeP"/>
</dbReference>
<evidence type="ECO:0000256" key="5">
    <source>
        <dbReference type="ARBA" id="ARBA00023180"/>
    </source>
</evidence>
<comment type="subcellular location">
    <subcellularLocation>
        <location evidence="1">Secreted</location>
    </subcellularLocation>
</comment>
<evidence type="ECO:0000256" key="6">
    <source>
        <dbReference type="SAM" id="MobiDB-lite"/>
    </source>
</evidence>
<dbReference type="GO" id="GO:0001887">
    <property type="term" value="P:selenium compound metabolic process"/>
    <property type="evidence" value="ECO:0007669"/>
    <property type="project" value="TreeGrafter"/>
</dbReference>
<gene>
    <name evidence="8" type="ORF">mMyoMyo1_011327</name>
</gene>
<evidence type="ECO:0000256" key="4">
    <source>
        <dbReference type="ARBA" id="ARBA00022933"/>
    </source>
</evidence>
<proteinExistence type="predicted"/>
<dbReference type="Pfam" id="PF04592">
    <property type="entry name" value="SelP_N"/>
    <property type="match status" value="1"/>
</dbReference>
<evidence type="ECO:0000313" key="9">
    <source>
        <dbReference type="Proteomes" id="UP000527355"/>
    </source>
</evidence>
<organism evidence="8 9">
    <name type="scientific">Myotis myotis</name>
    <name type="common">Greater mouse-eared bat</name>
    <name type="synonym">Vespertilio myotis</name>
    <dbReference type="NCBI Taxonomy" id="51298"/>
    <lineage>
        <taxon>Eukaryota</taxon>
        <taxon>Metazoa</taxon>
        <taxon>Chordata</taxon>
        <taxon>Craniata</taxon>
        <taxon>Vertebrata</taxon>
        <taxon>Euteleostomi</taxon>
        <taxon>Mammalia</taxon>
        <taxon>Eutheria</taxon>
        <taxon>Laurasiatheria</taxon>
        <taxon>Chiroptera</taxon>
        <taxon>Yangochiroptera</taxon>
        <taxon>Vespertilionidae</taxon>
        <taxon>Myotis</taxon>
    </lineage>
</organism>
<keyword evidence="3" id="KW-0732">Signal</keyword>
<dbReference type="PANTHER" id="PTHR10105:SF3">
    <property type="entry name" value="SELENOPROTEIN P"/>
    <property type="match status" value="1"/>
</dbReference>
<dbReference type="GO" id="GO:0008430">
    <property type="term" value="F:selenium binding"/>
    <property type="evidence" value="ECO:0007669"/>
    <property type="project" value="InterPro"/>
</dbReference>
<dbReference type="InterPro" id="IPR007671">
    <property type="entry name" value="Selenoprotein-P_N"/>
</dbReference>
<evidence type="ECO:0000313" key="8">
    <source>
        <dbReference type="EMBL" id="KAF6355127.1"/>
    </source>
</evidence>
<keyword evidence="2" id="KW-0964">Secreted</keyword>
<name>A0A7J7XZG5_MYOMY</name>
<evidence type="ECO:0000256" key="1">
    <source>
        <dbReference type="ARBA" id="ARBA00004613"/>
    </source>
</evidence>
<accession>A0A7J7XZG5</accession>
<feature type="compositionally biased region" description="Basic residues" evidence="6">
    <location>
        <begin position="99"/>
        <end position="113"/>
    </location>
</feature>
<dbReference type="GO" id="GO:0005576">
    <property type="term" value="C:extracellular region"/>
    <property type="evidence" value="ECO:0007669"/>
    <property type="project" value="UniProtKB-SubCell"/>
</dbReference>
<dbReference type="PANTHER" id="PTHR10105">
    <property type="entry name" value="SELENOPROTEIN P"/>
    <property type="match status" value="1"/>
</dbReference>
<protein>
    <recommendedName>
        <fullName evidence="7">Selenoprotein P N-terminal domain-containing protein</fullName>
    </recommendedName>
</protein>
<evidence type="ECO:0000259" key="7">
    <source>
        <dbReference type="Pfam" id="PF04592"/>
    </source>
</evidence>
<evidence type="ECO:0000256" key="2">
    <source>
        <dbReference type="ARBA" id="ARBA00022525"/>
    </source>
</evidence>
<comment type="caution">
    <text evidence="8">The sequence shown here is derived from an EMBL/GenBank/DDBJ whole genome shotgun (WGS) entry which is preliminary data.</text>
</comment>
<feature type="region of interest" description="Disordered" evidence="6">
    <location>
        <begin position="91"/>
        <end position="115"/>
    </location>
</feature>
<feature type="domain" description="Selenoprotein P N-terminal" evidence="7">
    <location>
        <begin position="32"/>
        <end position="143"/>
    </location>
</feature>
<reference evidence="8 9" key="1">
    <citation type="journal article" date="2020" name="Nature">
        <title>Six reference-quality genomes reveal evolution of bat adaptations.</title>
        <authorList>
            <person name="Jebb D."/>
            <person name="Huang Z."/>
            <person name="Pippel M."/>
            <person name="Hughes G.M."/>
            <person name="Lavrichenko K."/>
            <person name="Devanna P."/>
            <person name="Winkler S."/>
            <person name="Jermiin L.S."/>
            <person name="Skirmuntt E.C."/>
            <person name="Katzourakis A."/>
            <person name="Burkitt-Gray L."/>
            <person name="Ray D.A."/>
            <person name="Sullivan K.A.M."/>
            <person name="Roscito J.G."/>
            <person name="Kirilenko B.M."/>
            <person name="Davalos L.M."/>
            <person name="Corthals A.P."/>
            <person name="Power M.L."/>
            <person name="Jones G."/>
            <person name="Ransome R.D."/>
            <person name="Dechmann D.K.N."/>
            <person name="Locatelli A.G."/>
            <person name="Puechmaille S.J."/>
            <person name="Fedrigo O."/>
            <person name="Jarvis E.D."/>
            <person name="Hiller M."/>
            <person name="Vernes S.C."/>
            <person name="Myers E.W."/>
            <person name="Teeling E.C."/>
        </authorList>
    </citation>
    <scope>NUCLEOTIDE SEQUENCE [LARGE SCALE GENOMIC DNA]</scope>
    <source>
        <strain evidence="8">MMyoMyo1</strain>
        <tissue evidence="8">Flight muscle</tissue>
    </source>
</reference>
<dbReference type="AlphaFoldDB" id="A0A7J7XZG5"/>
<dbReference type="EMBL" id="JABWUV010000005">
    <property type="protein sequence ID" value="KAF6355127.1"/>
    <property type="molecule type" value="Genomic_DNA"/>
</dbReference>
<evidence type="ECO:0000256" key="3">
    <source>
        <dbReference type="ARBA" id="ARBA00022729"/>
    </source>
</evidence>
<keyword evidence="4" id="KW-0712">Selenocysteine</keyword>
<keyword evidence="9" id="KW-1185">Reference proteome</keyword>